<evidence type="ECO:0000256" key="12">
    <source>
        <dbReference type="ARBA" id="ARBA00038622"/>
    </source>
</evidence>
<gene>
    <name evidence="21" type="ORF">ACETIH_16440</name>
</gene>
<evidence type="ECO:0000256" key="13">
    <source>
        <dbReference type="ARBA" id="ARBA00038849"/>
    </source>
</evidence>
<comment type="subunit">
    <text evidence="12">Interacts with PEX5, probably required to target it into peroxisomes.</text>
</comment>
<keyword evidence="6" id="KW-0521">NADP</keyword>
<comment type="subcellular location">
    <subcellularLocation>
        <location evidence="1">Peroxisome</location>
    </subcellularLocation>
</comment>
<keyword evidence="3" id="KW-0444">Lipid biosynthesis</keyword>
<evidence type="ECO:0000256" key="10">
    <source>
        <dbReference type="ARBA" id="ARBA00023160"/>
    </source>
</evidence>
<comment type="caution">
    <text evidence="21">The sequence shown here is derived from an EMBL/GenBank/DDBJ whole genome shotgun (WGS) entry which is preliminary data.</text>
</comment>
<dbReference type="EC" id="1.3.1.38" evidence="13"/>
<dbReference type="InterPro" id="IPR002347">
    <property type="entry name" value="SDR_fam"/>
</dbReference>
<comment type="catalytic activity">
    <reaction evidence="15">
        <text>(2E)-dodecenoyl-CoA + NADPH + H(+) = dodecanoyl-CoA + NADP(+)</text>
        <dbReference type="Rhea" id="RHEA:44964"/>
        <dbReference type="ChEBI" id="CHEBI:15378"/>
        <dbReference type="ChEBI" id="CHEBI:57330"/>
        <dbReference type="ChEBI" id="CHEBI:57375"/>
        <dbReference type="ChEBI" id="CHEBI:57783"/>
        <dbReference type="ChEBI" id="CHEBI:58349"/>
    </reaction>
    <physiologicalReaction direction="left-to-right" evidence="15">
        <dbReference type="Rhea" id="RHEA:44965"/>
    </physiologicalReaction>
</comment>
<reference evidence="21 22" key="1">
    <citation type="submission" date="2024-09" db="EMBL/GenBank/DDBJ databases">
        <title>Nodulacao em especies de Leguminosae Basais da Amazonia e Caracterizacao dos Rizobios e Bacterias Associadas aos Nodulos.</title>
        <authorList>
            <person name="Jambeiro I.C.A."/>
            <person name="Lopes I.S."/>
            <person name="Aguiar E.R.G.R."/>
            <person name="Santos A.F.J."/>
            <person name="Dos Santos J.M.F."/>
            <person name="Gross E."/>
        </authorList>
    </citation>
    <scope>NUCLEOTIDE SEQUENCE [LARGE SCALE GENOMIC DNA]</scope>
    <source>
        <strain evidence="21 22">BRUESC1165</strain>
    </source>
</reference>
<evidence type="ECO:0000256" key="6">
    <source>
        <dbReference type="ARBA" id="ARBA00022857"/>
    </source>
</evidence>
<accession>A0ABV6YAP9</accession>
<dbReference type="Gene3D" id="3.40.50.720">
    <property type="entry name" value="NAD(P)-binding Rossmann-like Domain"/>
    <property type="match status" value="1"/>
</dbReference>
<keyword evidence="5" id="KW-0276">Fatty acid metabolism</keyword>
<evidence type="ECO:0000256" key="9">
    <source>
        <dbReference type="ARBA" id="ARBA00023140"/>
    </source>
</evidence>
<evidence type="ECO:0000256" key="16">
    <source>
        <dbReference type="ARBA" id="ARBA00048686"/>
    </source>
</evidence>
<evidence type="ECO:0000313" key="22">
    <source>
        <dbReference type="Proteomes" id="UP001593940"/>
    </source>
</evidence>
<keyword evidence="22" id="KW-1185">Reference proteome</keyword>
<dbReference type="InterPro" id="IPR036291">
    <property type="entry name" value="NAD(P)-bd_dom_sf"/>
</dbReference>
<comment type="catalytic activity">
    <reaction evidence="16">
        <text>(2E)-tetradecenoyl-CoA + NADPH + H(+) = tetradecanoyl-CoA + NADP(+)</text>
        <dbReference type="Rhea" id="RHEA:44968"/>
        <dbReference type="ChEBI" id="CHEBI:15378"/>
        <dbReference type="ChEBI" id="CHEBI:57385"/>
        <dbReference type="ChEBI" id="CHEBI:57783"/>
        <dbReference type="ChEBI" id="CHEBI:58349"/>
        <dbReference type="ChEBI" id="CHEBI:61405"/>
    </reaction>
    <physiologicalReaction direction="left-to-right" evidence="16">
        <dbReference type="Rhea" id="RHEA:44969"/>
    </physiologicalReaction>
</comment>
<comment type="pathway">
    <text evidence="2">Lipid metabolism.</text>
</comment>
<evidence type="ECO:0000256" key="17">
    <source>
        <dbReference type="ARBA" id="ARBA00049108"/>
    </source>
</evidence>
<keyword evidence="9" id="KW-0576">Peroxisome</keyword>
<keyword evidence="7" id="KW-0560">Oxidoreductase</keyword>
<evidence type="ECO:0000256" key="8">
    <source>
        <dbReference type="ARBA" id="ARBA00023098"/>
    </source>
</evidence>
<evidence type="ECO:0000256" key="14">
    <source>
        <dbReference type="ARBA" id="ARBA00041063"/>
    </source>
</evidence>
<comment type="catalytic activity">
    <reaction evidence="20">
        <text>(2E)-octenoyl-CoA + NADPH + H(+) = octanoyl-CoA + NADP(+)</text>
        <dbReference type="Rhea" id="RHEA:44952"/>
        <dbReference type="ChEBI" id="CHEBI:15378"/>
        <dbReference type="ChEBI" id="CHEBI:57386"/>
        <dbReference type="ChEBI" id="CHEBI:57783"/>
        <dbReference type="ChEBI" id="CHEBI:58349"/>
        <dbReference type="ChEBI" id="CHEBI:62242"/>
    </reaction>
    <physiologicalReaction direction="left-to-right" evidence="20">
        <dbReference type="Rhea" id="RHEA:44953"/>
    </physiologicalReaction>
</comment>
<evidence type="ECO:0000256" key="2">
    <source>
        <dbReference type="ARBA" id="ARBA00005189"/>
    </source>
</evidence>
<keyword evidence="10" id="KW-0275">Fatty acid biosynthesis</keyword>
<dbReference type="InterPro" id="IPR052388">
    <property type="entry name" value="Peroxisomal_t2-enoyl-CoA_red"/>
</dbReference>
<evidence type="ECO:0000313" key="21">
    <source>
        <dbReference type="EMBL" id="MFC1458255.1"/>
    </source>
</evidence>
<dbReference type="Pfam" id="PF13561">
    <property type="entry name" value="adh_short_C2"/>
    <property type="match status" value="1"/>
</dbReference>
<dbReference type="RefSeq" id="WP_377030255.1">
    <property type="nucleotide sequence ID" value="NZ_JBHOMY010000046.1"/>
</dbReference>
<name>A0ABV6YAP9_9HYPH</name>
<evidence type="ECO:0000256" key="5">
    <source>
        <dbReference type="ARBA" id="ARBA00022832"/>
    </source>
</evidence>
<sequence>MSSTSFNDPYDASVLRDGLFADRSAFVSGAGSGIGRAIVLRLVQLGMHVFGTGRRAEMLEETANLTKDMAGAFTYKPCNVRETDAIEALVREAGESRGIDLLVNNAGGQFFAPAAEISRRGWDAVIDLNLNAVFTVTKAAYPYLRTSRGSVASISLSGVDRGSMGLAHSIAARAGVLGMTRSLALEWAKDGIRLNCIAPGTVVTEGLAGEAARPMLERLVEATPMGIPTSVEEVAELVAYLASPAGRLMTGQLIQIDGAAHLGPGLHMIAAE</sequence>
<evidence type="ECO:0000256" key="3">
    <source>
        <dbReference type="ARBA" id="ARBA00022516"/>
    </source>
</evidence>
<evidence type="ECO:0000256" key="20">
    <source>
        <dbReference type="ARBA" id="ARBA00049559"/>
    </source>
</evidence>
<dbReference type="EMBL" id="JBHOMY010000046">
    <property type="protein sequence ID" value="MFC1458255.1"/>
    <property type="molecule type" value="Genomic_DNA"/>
</dbReference>
<dbReference type="Proteomes" id="UP001593940">
    <property type="component" value="Unassembled WGS sequence"/>
</dbReference>
<dbReference type="SUPFAM" id="SSF51735">
    <property type="entry name" value="NAD(P)-binding Rossmann-fold domains"/>
    <property type="match status" value="1"/>
</dbReference>
<evidence type="ECO:0000256" key="15">
    <source>
        <dbReference type="ARBA" id="ARBA00047570"/>
    </source>
</evidence>
<proteinExistence type="predicted"/>
<evidence type="ECO:0000256" key="19">
    <source>
        <dbReference type="ARBA" id="ARBA00049386"/>
    </source>
</evidence>
<dbReference type="PANTHER" id="PTHR24317:SF7">
    <property type="entry name" value="PEROXISOMAL TRANS-2-ENOYL-COA REDUCTASE"/>
    <property type="match status" value="1"/>
</dbReference>
<comment type="function">
    <text evidence="11">Participates in chain elongation of fatty acids. Catalyzes the reduction of trans-2-enoyl-CoAs of varying chain lengths from 6:1 to 16:1, having maximum activity with 10:1 CoA. Has no 2,4-dienoyl-CoA reductase activity.</text>
</comment>
<comment type="catalytic activity">
    <reaction evidence="17">
        <text>(2E)-hexenoyl-CoA + NADPH + H(+) = hexanoyl-CoA + NADP(+)</text>
        <dbReference type="Rhea" id="RHEA:44956"/>
        <dbReference type="ChEBI" id="CHEBI:15378"/>
        <dbReference type="ChEBI" id="CHEBI:57783"/>
        <dbReference type="ChEBI" id="CHEBI:58349"/>
        <dbReference type="ChEBI" id="CHEBI:62077"/>
        <dbReference type="ChEBI" id="CHEBI:62620"/>
    </reaction>
    <physiologicalReaction direction="left-to-right" evidence="17">
        <dbReference type="Rhea" id="RHEA:44957"/>
    </physiologicalReaction>
</comment>
<evidence type="ECO:0000256" key="1">
    <source>
        <dbReference type="ARBA" id="ARBA00004275"/>
    </source>
</evidence>
<keyword evidence="4" id="KW-0597">Phosphoprotein</keyword>
<evidence type="ECO:0000256" key="11">
    <source>
        <dbReference type="ARBA" id="ARBA00037124"/>
    </source>
</evidence>
<organism evidence="21 22">
    <name type="scientific">Microvirga arabica</name>
    <dbReference type="NCBI Taxonomy" id="1128671"/>
    <lineage>
        <taxon>Bacteria</taxon>
        <taxon>Pseudomonadati</taxon>
        <taxon>Pseudomonadota</taxon>
        <taxon>Alphaproteobacteria</taxon>
        <taxon>Hyphomicrobiales</taxon>
        <taxon>Methylobacteriaceae</taxon>
        <taxon>Microvirga</taxon>
    </lineage>
</organism>
<comment type="catalytic activity">
    <reaction evidence="18">
        <text>a (2E)-enoyl-CoA + NADPH + H(+) = a 2,3-saturated acyl-CoA + NADP(+)</text>
        <dbReference type="Rhea" id="RHEA:33763"/>
        <dbReference type="ChEBI" id="CHEBI:15378"/>
        <dbReference type="ChEBI" id="CHEBI:57783"/>
        <dbReference type="ChEBI" id="CHEBI:58349"/>
        <dbReference type="ChEBI" id="CHEBI:58856"/>
        <dbReference type="ChEBI" id="CHEBI:65111"/>
        <dbReference type="EC" id="1.3.1.38"/>
    </reaction>
    <physiologicalReaction direction="left-to-right" evidence="18">
        <dbReference type="Rhea" id="RHEA:33764"/>
    </physiologicalReaction>
</comment>
<evidence type="ECO:0000256" key="4">
    <source>
        <dbReference type="ARBA" id="ARBA00022553"/>
    </source>
</evidence>
<evidence type="ECO:0000256" key="7">
    <source>
        <dbReference type="ARBA" id="ARBA00023002"/>
    </source>
</evidence>
<protein>
    <recommendedName>
        <fullName evidence="14">Peroxisomal trans-2-enoyl-CoA reductase</fullName>
        <ecNumber evidence="13">1.3.1.38</ecNumber>
    </recommendedName>
</protein>
<comment type="catalytic activity">
    <reaction evidence="19">
        <text>(2E)-decenoyl-CoA + NADPH + H(+) = decanoyl-CoA + NADP(+)</text>
        <dbReference type="Rhea" id="RHEA:44960"/>
        <dbReference type="ChEBI" id="CHEBI:15378"/>
        <dbReference type="ChEBI" id="CHEBI:57783"/>
        <dbReference type="ChEBI" id="CHEBI:58349"/>
        <dbReference type="ChEBI" id="CHEBI:61406"/>
        <dbReference type="ChEBI" id="CHEBI:61430"/>
    </reaction>
    <physiologicalReaction direction="left-to-right" evidence="19">
        <dbReference type="Rhea" id="RHEA:44961"/>
    </physiologicalReaction>
</comment>
<evidence type="ECO:0000256" key="18">
    <source>
        <dbReference type="ARBA" id="ARBA00049251"/>
    </source>
</evidence>
<dbReference type="PRINTS" id="PR00081">
    <property type="entry name" value="GDHRDH"/>
</dbReference>
<keyword evidence="8" id="KW-0443">Lipid metabolism</keyword>
<dbReference type="PANTHER" id="PTHR24317">
    <property type="entry name" value="PEROXISOMAL TRANS-2-ENOYL-COA REDUCTASE"/>
    <property type="match status" value="1"/>
</dbReference>